<dbReference type="AlphaFoldDB" id="A0A8J2XUB6"/>
<accession>A0A8J2XUB6</accession>
<keyword evidence="2" id="KW-0732">Signal</keyword>
<sequence length="784" mass="85623">MKSIHISFSMLLAFILLAGTAPAQQQDGPPPTSQQQQQEWPRSFTTDDGTVVKIFQPQPESFSDNVLKSRWAISVLPQGKSDPVFGTFWSVANVETDRDNRRVVIQSVKVPNIKFPGQSDDNFTNSLKTALEANLPQAAGDLSLDELLSSLDQNTEQKKLSKDLNTAAPRIIYSDHPTLLVSIDGQPKMQNNKDWGLDVVVNSPFTIVKANNGGFYLYGGKHWYQAQSATGPYSSAGNIPAELNQVQTAVDNANSSNAGYTDSTTAANENMVSDIIVSTSPAELIQTNGKPNFTAIPNTSLSYASNSSNDIFQDQGSGNYFVLISGRWYTSGSLTGGWHYVASNALPADFAKIPEGSPKDNVLASVAGTDAAREAIMDAQVPQTAKVDRNTASTSVNYNGDPQFAPLQGTDMQYATNTGSSVIKDGDTYYSVDNGVWYQSDNPNGPWTVATERPEDVDQIPPSSPLYNIKYVYIYDVTPDYVYMGYTPGYLNTYIYGPTVVYGTGFYYNPWWDGYYYPRPWSWGFGVCYNPWAGWTLGYGYGFGWFHYGIGFHYGYWGGWGGGGWWGCHAYRPAYAWSGYRSYGFYGANYYRNRNIYVNNNYNFHTNIYAGRGGIVTRDNHTFYNRTSIGRPVSYNNGRPGFNSAGGGRPGFNRPVSPQGGRPGAPGNGFSRPTNNNVFSDRSGNVYQHNQATNQWQQRSNNSWRPMSNNSPQVQQGLNRDQQMRDRGFTRTQNFQQTRSFGGGGGGGGARPSGGGFSRPSGGGGGGGGGRSFGGGGGGGGRRH</sequence>
<reference evidence="3" key="2">
    <citation type="submission" date="2020-09" db="EMBL/GenBank/DDBJ databases">
        <authorList>
            <person name="Sun Q."/>
            <person name="Zhou Y."/>
        </authorList>
    </citation>
    <scope>NUCLEOTIDE SEQUENCE</scope>
    <source>
        <strain evidence="3">CGMCC 1.15448</strain>
    </source>
</reference>
<feature type="region of interest" description="Disordered" evidence="1">
    <location>
        <begin position="22"/>
        <end position="43"/>
    </location>
</feature>
<feature type="signal peptide" evidence="2">
    <location>
        <begin position="1"/>
        <end position="23"/>
    </location>
</feature>
<feature type="chain" id="PRO_5035218882" description="Carbohydrate-binding family V/XII" evidence="2">
    <location>
        <begin position="24"/>
        <end position="784"/>
    </location>
</feature>
<feature type="compositionally biased region" description="Gly residues" evidence="1">
    <location>
        <begin position="741"/>
        <end position="784"/>
    </location>
</feature>
<dbReference type="RefSeq" id="WP_188934683.1">
    <property type="nucleotide sequence ID" value="NZ_BMJC01000004.1"/>
</dbReference>
<proteinExistence type="predicted"/>
<dbReference type="EMBL" id="BMJC01000004">
    <property type="protein sequence ID" value="GGB11060.1"/>
    <property type="molecule type" value="Genomic_DNA"/>
</dbReference>
<evidence type="ECO:0000313" key="3">
    <source>
        <dbReference type="EMBL" id="GGB11060.1"/>
    </source>
</evidence>
<reference evidence="3" key="1">
    <citation type="journal article" date="2014" name="Int. J. Syst. Evol. Microbiol.">
        <title>Complete genome sequence of Corynebacterium casei LMG S-19264T (=DSM 44701T), isolated from a smear-ripened cheese.</title>
        <authorList>
            <consortium name="US DOE Joint Genome Institute (JGI-PGF)"/>
            <person name="Walter F."/>
            <person name="Albersmeier A."/>
            <person name="Kalinowski J."/>
            <person name="Ruckert C."/>
        </authorList>
    </citation>
    <scope>NUCLEOTIDE SEQUENCE</scope>
    <source>
        <strain evidence="3">CGMCC 1.15448</strain>
    </source>
</reference>
<organism evidence="3 4">
    <name type="scientific">Puia dinghuensis</name>
    <dbReference type="NCBI Taxonomy" id="1792502"/>
    <lineage>
        <taxon>Bacteria</taxon>
        <taxon>Pseudomonadati</taxon>
        <taxon>Bacteroidota</taxon>
        <taxon>Chitinophagia</taxon>
        <taxon>Chitinophagales</taxon>
        <taxon>Chitinophagaceae</taxon>
        <taxon>Puia</taxon>
    </lineage>
</organism>
<dbReference type="Proteomes" id="UP000607559">
    <property type="component" value="Unassembled WGS sequence"/>
</dbReference>
<feature type="compositionally biased region" description="Polar residues" evidence="1">
    <location>
        <begin position="671"/>
        <end position="721"/>
    </location>
</feature>
<protein>
    <recommendedName>
        <fullName evidence="5">Carbohydrate-binding family V/XII</fullName>
    </recommendedName>
</protein>
<evidence type="ECO:0000313" key="4">
    <source>
        <dbReference type="Proteomes" id="UP000607559"/>
    </source>
</evidence>
<evidence type="ECO:0000256" key="2">
    <source>
        <dbReference type="SAM" id="SignalP"/>
    </source>
</evidence>
<feature type="region of interest" description="Disordered" evidence="1">
    <location>
        <begin position="634"/>
        <end position="784"/>
    </location>
</feature>
<evidence type="ECO:0000256" key="1">
    <source>
        <dbReference type="SAM" id="MobiDB-lite"/>
    </source>
</evidence>
<gene>
    <name evidence="3" type="ORF">GCM10011511_38300</name>
</gene>
<evidence type="ECO:0008006" key="5">
    <source>
        <dbReference type="Google" id="ProtNLM"/>
    </source>
</evidence>
<name>A0A8J2XUB6_9BACT</name>
<keyword evidence="4" id="KW-1185">Reference proteome</keyword>
<comment type="caution">
    <text evidence="3">The sequence shown here is derived from an EMBL/GenBank/DDBJ whole genome shotgun (WGS) entry which is preliminary data.</text>
</comment>